<sequence length="367" mass="38807">MTKRRLLMTADSVGGVWQYAIDLADALARDHDVVIAHLGPAPDTAQRAALAARTSIRLVETGQRLDWLASDSAAVRAAARGVAELAQAIDADIVQLNSPALAGAYRFDRPVVAVDHGCVATWWDAVRPGEAPPAAMRWHVELVGQGLRAADCVVTPTAAYGEAVRRCYALPFAPLAVHNGRTRLTRPEGVPTRRAFTAGRLWDAAKSTPLLDAVAARLPIPFVAAGPATAPYGEAVTLDHLCHLGTLGEHGLARQLAQRPVFVSAARFEPFGLAVLEAASAGCPLVLSDIPAFRELWDGAAHFVAGEAPDDWARAIMALADDPHEAAWLGQAAAARAARRTPAAMAEGMRAAFARVAPPARLRERAA</sequence>
<accession>A0A916T3Y0</accession>
<reference evidence="2" key="1">
    <citation type="journal article" date="2014" name="Int. J. Syst. Evol. Microbiol.">
        <title>Complete genome sequence of Corynebacterium casei LMG S-19264T (=DSM 44701T), isolated from a smear-ripened cheese.</title>
        <authorList>
            <consortium name="US DOE Joint Genome Institute (JGI-PGF)"/>
            <person name="Walter F."/>
            <person name="Albersmeier A."/>
            <person name="Kalinowski J."/>
            <person name="Ruckert C."/>
        </authorList>
    </citation>
    <scope>NUCLEOTIDE SEQUENCE</scope>
    <source>
        <strain evidence="2">CGMCC 1.15330</strain>
    </source>
</reference>
<dbReference type="InterPro" id="IPR028098">
    <property type="entry name" value="Glyco_trans_4-like_N"/>
</dbReference>
<keyword evidence="3" id="KW-1185">Reference proteome</keyword>
<dbReference type="Pfam" id="PF13439">
    <property type="entry name" value="Glyco_transf_4"/>
    <property type="match status" value="1"/>
</dbReference>
<evidence type="ECO:0000259" key="1">
    <source>
        <dbReference type="Pfam" id="PF13439"/>
    </source>
</evidence>
<proteinExistence type="predicted"/>
<dbReference type="GO" id="GO:0016757">
    <property type="term" value="F:glycosyltransferase activity"/>
    <property type="evidence" value="ECO:0007669"/>
    <property type="project" value="TreeGrafter"/>
</dbReference>
<dbReference type="PANTHER" id="PTHR45947:SF3">
    <property type="entry name" value="SULFOQUINOVOSYL TRANSFERASE SQD2"/>
    <property type="match status" value="1"/>
</dbReference>
<gene>
    <name evidence="2" type="ORF">GCM10011380_15930</name>
</gene>
<dbReference type="CDD" id="cd03801">
    <property type="entry name" value="GT4_PimA-like"/>
    <property type="match status" value="1"/>
</dbReference>
<dbReference type="RefSeq" id="WP_229664441.1">
    <property type="nucleotide sequence ID" value="NZ_BMIH01000002.1"/>
</dbReference>
<dbReference type="InterPro" id="IPR050194">
    <property type="entry name" value="Glycosyltransferase_grp1"/>
</dbReference>
<evidence type="ECO:0000313" key="3">
    <source>
        <dbReference type="Proteomes" id="UP000623067"/>
    </source>
</evidence>
<dbReference type="PANTHER" id="PTHR45947">
    <property type="entry name" value="SULFOQUINOVOSYL TRANSFERASE SQD2"/>
    <property type="match status" value="1"/>
</dbReference>
<comment type="caution">
    <text evidence="2">The sequence shown here is derived from an EMBL/GenBank/DDBJ whole genome shotgun (WGS) entry which is preliminary data.</text>
</comment>
<evidence type="ECO:0000313" key="2">
    <source>
        <dbReference type="EMBL" id="GGB27117.1"/>
    </source>
</evidence>
<organism evidence="2 3">
    <name type="scientific">Sphingomonas metalli</name>
    <dbReference type="NCBI Taxonomy" id="1779358"/>
    <lineage>
        <taxon>Bacteria</taxon>
        <taxon>Pseudomonadati</taxon>
        <taxon>Pseudomonadota</taxon>
        <taxon>Alphaproteobacteria</taxon>
        <taxon>Sphingomonadales</taxon>
        <taxon>Sphingomonadaceae</taxon>
        <taxon>Sphingomonas</taxon>
    </lineage>
</organism>
<reference evidence="2" key="2">
    <citation type="submission" date="2020-09" db="EMBL/GenBank/DDBJ databases">
        <authorList>
            <person name="Sun Q."/>
            <person name="Zhou Y."/>
        </authorList>
    </citation>
    <scope>NUCLEOTIDE SEQUENCE</scope>
    <source>
        <strain evidence="2">CGMCC 1.15330</strain>
    </source>
</reference>
<keyword evidence="2" id="KW-0808">Transferase</keyword>
<dbReference type="Gene3D" id="3.40.50.2000">
    <property type="entry name" value="Glycogen Phosphorylase B"/>
    <property type="match status" value="2"/>
</dbReference>
<protein>
    <submittedName>
        <fullName evidence="2">Glycosyl transferase</fullName>
    </submittedName>
</protein>
<dbReference type="Proteomes" id="UP000623067">
    <property type="component" value="Unassembled WGS sequence"/>
</dbReference>
<dbReference type="AlphaFoldDB" id="A0A916T3Y0"/>
<feature type="domain" description="Glycosyltransferase subfamily 4-like N-terminal" evidence="1">
    <location>
        <begin position="13"/>
        <end position="177"/>
    </location>
</feature>
<dbReference type="Pfam" id="PF13692">
    <property type="entry name" value="Glyco_trans_1_4"/>
    <property type="match status" value="1"/>
</dbReference>
<dbReference type="EMBL" id="BMIH01000002">
    <property type="protein sequence ID" value="GGB27117.1"/>
    <property type="molecule type" value="Genomic_DNA"/>
</dbReference>
<name>A0A916T3Y0_9SPHN</name>
<dbReference type="SUPFAM" id="SSF53756">
    <property type="entry name" value="UDP-Glycosyltransferase/glycogen phosphorylase"/>
    <property type="match status" value="1"/>
</dbReference>